<dbReference type="Proteomes" id="UP000058925">
    <property type="component" value="Chromosome"/>
</dbReference>
<dbReference type="GeneID" id="60423347"/>
<keyword evidence="2" id="KW-1185">Reference proteome</keyword>
<accession>A0A654M2P2</accession>
<evidence type="ECO:0000313" key="2">
    <source>
        <dbReference type="Proteomes" id="UP000058925"/>
    </source>
</evidence>
<gene>
    <name evidence="1" type="ORF">NMY3_03523</name>
</gene>
<dbReference type="OrthoDB" id="9555at2157"/>
<dbReference type="RefSeq" id="WP_196816728.1">
    <property type="nucleotide sequence ID" value="NZ_CP012850.1"/>
</dbReference>
<proteinExistence type="predicted"/>
<reference evidence="2" key="1">
    <citation type="submission" date="2015-10" db="EMBL/GenBank/DDBJ databases">
        <title>Niche specialization of a soil ammonia-oxidizing archaeon, Candidatus Nitrosocosmicus oleophilus.</title>
        <authorList>
            <person name="Jung M.-Y."/>
            <person name="Rhee S.-K."/>
        </authorList>
    </citation>
    <scope>NUCLEOTIDE SEQUENCE [LARGE SCALE GENOMIC DNA]</scope>
    <source>
        <strain evidence="2">MY3</strain>
    </source>
</reference>
<evidence type="ECO:0000313" key="1">
    <source>
        <dbReference type="EMBL" id="ALI37705.1"/>
    </source>
</evidence>
<organism evidence="1 2">
    <name type="scientific">Candidatus Nitrosocosmicus oleophilus</name>
    <dbReference type="NCBI Taxonomy" id="1353260"/>
    <lineage>
        <taxon>Archaea</taxon>
        <taxon>Nitrososphaerota</taxon>
        <taxon>Nitrososphaeria</taxon>
        <taxon>Nitrososphaerales</taxon>
        <taxon>Nitrososphaeraceae</taxon>
        <taxon>Candidatus Nitrosocosmicus</taxon>
    </lineage>
</organism>
<sequence>MDFVNNNIKRLGPRYPANHHDLYQLPQKNPSELEQIHEQLISSIKFRMQNLPNEDSNQNFQKMVNQMRGQDVSAVSNLTKDFLKTTRKN</sequence>
<dbReference type="EMBL" id="CP012850">
    <property type="protein sequence ID" value="ALI37705.1"/>
    <property type="molecule type" value="Genomic_DNA"/>
</dbReference>
<dbReference type="AlphaFoldDB" id="A0A654M2P2"/>
<dbReference type="KEGG" id="taa:NMY3_03523"/>
<protein>
    <submittedName>
        <fullName evidence="1">Uncharacterized protein</fullName>
    </submittedName>
</protein>
<name>A0A654M2P2_9ARCH</name>